<keyword evidence="3" id="KW-1185">Reference proteome</keyword>
<dbReference type="SUPFAM" id="SSF55729">
    <property type="entry name" value="Acyl-CoA N-acyltransferases (Nat)"/>
    <property type="match status" value="1"/>
</dbReference>
<reference evidence="2 3" key="1">
    <citation type="submission" date="2013-03" db="EMBL/GenBank/DDBJ databases">
        <title>The Genome Sequence of Enterococcus columbae ATCC_51263 (PacBio/Illumina hybrid assembly).</title>
        <authorList>
            <consortium name="The Broad Institute Genomics Platform"/>
            <consortium name="The Broad Institute Genome Sequencing Center for Infectious Disease"/>
            <person name="Earl A."/>
            <person name="Russ C."/>
            <person name="Gilmore M."/>
            <person name="Surin D."/>
            <person name="Walker B."/>
            <person name="Young S."/>
            <person name="Zeng Q."/>
            <person name="Gargeya S."/>
            <person name="Fitzgerald M."/>
            <person name="Haas B."/>
            <person name="Abouelleil A."/>
            <person name="Allen A.W."/>
            <person name="Alvarado L."/>
            <person name="Arachchi H.M."/>
            <person name="Berlin A.M."/>
            <person name="Chapman S.B."/>
            <person name="Gainer-Dewar J."/>
            <person name="Goldberg J."/>
            <person name="Griggs A."/>
            <person name="Gujja S."/>
            <person name="Hansen M."/>
            <person name="Howarth C."/>
            <person name="Imamovic A."/>
            <person name="Ireland A."/>
            <person name="Larimer J."/>
            <person name="McCowan C."/>
            <person name="Murphy C."/>
            <person name="Pearson M."/>
            <person name="Poon T.W."/>
            <person name="Priest M."/>
            <person name="Roberts A."/>
            <person name="Saif S."/>
            <person name="Shea T."/>
            <person name="Sisk P."/>
            <person name="Sykes S."/>
            <person name="Wortman J."/>
            <person name="Nusbaum C."/>
            <person name="Birren B."/>
        </authorList>
    </citation>
    <scope>NUCLEOTIDE SEQUENCE [LARGE SCALE GENOMIC DNA]</scope>
    <source>
        <strain evidence="2 3">ATCC 51263</strain>
    </source>
</reference>
<dbReference type="GO" id="GO:0016747">
    <property type="term" value="F:acyltransferase activity, transferring groups other than amino-acyl groups"/>
    <property type="evidence" value="ECO:0007669"/>
    <property type="project" value="InterPro"/>
</dbReference>
<feature type="domain" description="N-acetyltransferase" evidence="1">
    <location>
        <begin position="1"/>
        <end position="167"/>
    </location>
</feature>
<dbReference type="PATRIC" id="fig|1121865.3.peg.692"/>
<dbReference type="AlphaFoldDB" id="S1NP22"/>
<evidence type="ECO:0000313" key="2">
    <source>
        <dbReference type="EMBL" id="EOW87458.1"/>
    </source>
</evidence>
<evidence type="ECO:0000259" key="1">
    <source>
        <dbReference type="PROSITE" id="PS51186"/>
    </source>
</evidence>
<protein>
    <recommendedName>
        <fullName evidence="1">N-acetyltransferase domain-containing protein</fullName>
    </recommendedName>
</protein>
<comment type="caution">
    <text evidence="2">The sequence shown here is derived from an EMBL/GenBank/DDBJ whole genome shotgun (WGS) entry which is preliminary data.</text>
</comment>
<dbReference type="PROSITE" id="PS51186">
    <property type="entry name" value="GNAT"/>
    <property type="match status" value="1"/>
</dbReference>
<dbReference type="OrthoDB" id="9802340at2"/>
<dbReference type="STRING" id="1121865.OMW_00702"/>
<gene>
    <name evidence="2" type="ORF">I568_00502</name>
</gene>
<dbReference type="InterPro" id="IPR016181">
    <property type="entry name" value="Acyl_CoA_acyltransferase"/>
</dbReference>
<dbReference type="EMBL" id="ASWJ01000003">
    <property type="protein sequence ID" value="EOW87458.1"/>
    <property type="molecule type" value="Genomic_DNA"/>
</dbReference>
<dbReference type="PANTHER" id="PTHR43072">
    <property type="entry name" value="N-ACETYLTRANSFERASE"/>
    <property type="match status" value="1"/>
</dbReference>
<dbReference type="eggNOG" id="COG1670">
    <property type="taxonomic scope" value="Bacteria"/>
</dbReference>
<dbReference type="CDD" id="cd04301">
    <property type="entry name" value="NAT_SF"/>
    <property type="match status" value="1"/>
</dbReference>
<dbReference type="InterPro" id="IPR000182">
    <property type="entry name" value="GNAT_dom"/>
</dbReference>
<name>S1NP22_9ENTE</name>
<organism evidence="2 3">
    <name type="scientific">Enterococcus columbae DSM 7374 = ATCC 51263</name>
    <dbReference type="NCBI Taxonomy" id="1121865"/>
    <lineage>
        <taxon>Bacteria</taxon>
        <taxon>Bacillati</taxon>
        <taxon>Bacillota</taxon>
        <taxon>Bacilli</taxon>
        <taxon>Lactobacillales</taxon>
        <taxon>Enterococcaceae</taxon>
        <taxon>Enterococcus</taxon>
    </lineage>
</organism>
<evidence type="ECO:0000313" key="3">
    <source>
        <dbReference type="Proteomes" id="UP000014113"/>
    </source>
</evidence>
<dbReference type="Gene3D" id="3.40.630.30">
    <property type="match status" value="1"/>
</dbReference>
<accession>S1NP22</accession>
<sequence>MSVELVKKQDIAAIYQYLNIVAKQTDYLTFDSSGLTLSLAEFEPAILQQLASANTVYFCYKLEEKIIGLINLQIYPKTKMAHRATLGISVLADYQNQGVGNALLTVLITYAKQVEQLELLELEVACENAAAIHLYKKFGFKKIGELPRFFKMNQRYLDFIMMQLDLTSSK</sequence>
<dbReference type="Proteomes" id="UP000014113">
    <property type="component" value="Unassembled WGS sequence"/>
</dbReference>
<dbReference type="RefSeq" id="WP_016182865.1">
    <property type="nucleotide sequence ID" value="NZ_JXKI01000006.1"/>
</dbReference>
<dbReference type="Pfam" id="PF00583">
    <property type="entry name" value="Acetyltransf_1"/>
    <property type="match status" value="1"/>
</dbReference>
<proteinExistence type="predicted"/>